<sequence length="150" mass="16916">MSGLTNSRGGISAEERRSLLFSLCDYPELLLVRWLERLFRGGGSLCPQHNSHVSHCYHRARCSSDRHVSDHWVSDCSGPARVERIVQILHPFDTIKVQMIKLRKIPPKKGWVACPCWHTKLLAILAPFAAVISLQCPSLPFDRFPSGDAK</sequence>
<evidence type="ECO:0000313" key="2">
    <source>
        <dbReference type="Proteomes" id="UP000233551"/>
    </source>
</evidence>
<proteinExistence type="predicted"/>
<keyword evidence="2" id="KW-1185">Reference proteome</keyword>
<gene>
    <name evidence="1" type="ORF">CRG98_019077</name>
</gene>
<protein>
    <submittedName>
        <fullName evidence="1">Uncharacterized protein</fullName>
    </submittedName>
</protein>
<organism evidence="1 2">
    <name type="scientific">Punica granatum</name>
    <name type="common">Pomegranate</name>
    <dbReference type="NCBI Taxonomy" id="22663"/>
    <lineage>
        <taxon>Eukaryota</taxon>
        <taxon>Viridiplantae</taxon>
        <taxon>Streptophyta</taxon>
        <taxon>Embryophyta</taxon>
        <taxon>Tracheophyta</taxon>
        <taxon>Spermatophyta</taxon>
        <taxon>Magnoliopsida</taxon>
        <taxon>eudicotyledons</taxon>
        <taxon>Gunneridae</taxon>
        <taxon>Pentapetalae</taxon>
        <taxon>rosids</taxon>
        <taxon>malvids</taxon>
        <taxon>Myrtales</taxon>
        <taxon>Lythraceae</taxon>
        <taxon>Punica</taxon>
    </lineage>
</organism>
<accession>A0A2I0JWD5</accession>
<comment type="caution">
    <text evidence="1">The sequence shown here is derived from an EMBL/GenBank/DDBJ whole genome shotgun (WGS) entry which is preliminary data.</text>
</comment>
<reference evidence="1 2" key="1">
    <citation type="submission" date="2017-11" db="EMBL/GenBank/DDBJ databases">
        <title>De-novo sequencing of pomegranate (Punica granatum L.) genome.</title>
        <authorList>
            <person name="Akparov Z."/>
            <person name="Amiraslanov A."/>
            <person name="Hajiyeva S."/>
            <person name="Abbasov M."/>
            <person name="Kaur K."/>
            <person name="Hamwieh A."/>
            <person name="Solovyev V."/>
            <person name="Salamov A."/>
            <person name="Braich B."/>
            <person name="Kosarev P."/>
            <person name="Mahmoud A."/>
            <person name="Hajiyev E."/>
            <person name="Babayeva S."/>
            <person name="Izzatullayeva V."/>
            <person name="Mammadov A."/>
            <person name="Mammadov A."/>
            <person name="Sharifova S."/>
            <person name="Ojaghi J."/>
            <person name="Eynullazada K."/>
            <person name="Bayramov B."/>
            <person name="Abdulazimova A."/>
            <person name="Shahmuradov I."/>
        </authorList>
    </citation>
    <scope>NUCLEOTIDE SEQUENCE [LARGE SCALE GENOMIC DNA]</scope>
    <source>
        <strain evidence="2">cv. AG2017</strain>
        <tissue evidence="1">Leaf</tissue>
    </source>
</reference>
<dbReference type="Proteomes" id="UP000233551">
    <property type="component" value="Unassembled WGS sequence"/>
</dbReference>
<name>A0A2I0JWD5_PUNGR</name>
<evidence type="ECO:0000313" key="1">
    <source>
        <dbReference type="EMBL" id="PKI60601.1"/>
    </source>
</evidence>
<dbReference type="AlphaFoldDB" id="A0A2I0JWD5"/>
<dbReference type="EMBL" id="PGOL01001146">
    <property type="protein sequence ID" value="PKI60601.1"/>
    <property type="molecule type" value="Genomic_DNA"/>
</dbReference>